<protein>
    <submittedName>
        <fullName evidence="1">Uncharacterized protein</fullName>
    </submittedName>
</protein>
<evidence type="ECO:0000313" key="1">
    <source>
        <dbReference type="EMBL" id="KKM62395.1"/>
    </source>
</evidence>
<name>A0A0F9LDZ7_9ZZZZ</name>
<proteinExistence type="predicted"/>
<sequence>MTEEDKEDCDVCINATSPDAPEICASCEDMDKFQRHPRAVFFVQQTVTTPQGEYIVCIAKENEKGYYLTDWKWGKDFEVATKLANERNTKGGIDEKEAHKIIMSTIFASPFHYKRDPVYNGRCVRCGDMEEVTGVDTYDLVDTSESVSRTCLCADCVETICDKERQKAIKHYFHSLDYADTCLGCGRKVGEDEDDIAENDRYDLVDVTGDDEVRQWVCMDCKNNLVDNLGNLEA</sequence>
<comment type="caution">
    <text evidence="1">The sequence shown here is derived from an EMBL/GenBank/DDBJ whole genome shotgun (WGS) entry which is preliminary data.</text>
</comment>
<gene>
    <name evidence="1" type="ORF">LCGC14_1522110</name>
</gene>
<accession>A0A0F9LDZ7</accession>
<dbReference type="AlphaFoldDB" id="A0A0F9LDZ7"/>
<organism evidence="1">
    <name type="scientific">marine sediment metagenome</name>
    <dbReference type="NCBI Taxonomy" id="412755"/>
    <lineage>
        <taxon>unclassified sequences</taxon>
        <taxon>metagenomes</taxon>
        <taxon>ecological metagenomes</taxon>
    </lineage>
</organism>
<reference evidence="1" key="1">
    <citation type="journal article" date="2015" name="Nature">
        <title>Complex archaea that bridge the gap between prokaryotes and eukaryotes.</title>
        <authorList>
            <person name="Spang A."/>
            <person name="Saw J.H."/>
            <person name="Jorgensen S.L."/>
            <person name="Zaremba-Niedzwiedzka K."/>
            <person name="Martijn J."/>
            <person name="Lind A.E."/>
            <person name="van Eijk R."/>
            <person name="Schleper C."/>
            <person name="Guy L."/>
            <person name="Ettema T.J."/>
        </authorList>
    </citation>
    <scope>NUCLEOTIDE SEQUENCE</scope>
</reference>
<dbReference type="EMBL" id="LAZR01011303">
    <property type="protein sequence ID" value="KKM62395.1"/>
    <property type="molecule type" value="Genomic_DNA"/>
</dbReference>